<name>A0ABN1I4F0_9GAMM</name>
<organism evidence="1 2">
    <name type="scientific">Marinobacterium maritimum</name>
    <dbReference type="NCBI Taxonomy" id="500162"/>
    <lineage>
        <taxon>Bacteria</taxon>
        <taxon>Pseudomonadati</taxon>
        <taxon>Pseudomonadota</taxon>
        <taxon>Gammaproteobacteria</taxon>
        <taxon>Oceanospirillales</taxon>
        <taxon>Oceanospirillaceae</taxon>
        <taxon>Marinobacterium</taxon>
    </lineage>
</organism>
<dbReference type="RefSeq" id="WP_343803656.1">
    <property type="nucleotide sequence ID" value="NZ_BAAAET010000001.1"/>
</dbReference>
<protein>
    <submittedName>
        <fullName evidence="1">Uncharacterized protein</fullName>
    </submittedName>
</protein>
<proteinExistence type="predicted"/>
<reference evidence="1 2" key="1">
    <citation type="journal article" date="2019" name="Int. J. Syst. Evol. Microbiol.">
        <title>The Global Catalogue of Microorganisms (GCM) 10K type strain sequencing project: providing services to taxonomists for standard genome sequencing and annotation.</title>
        <authorList>
            <consortium name="The Broad Institute Genomics Platform"/>
            <consortium name="The Broad Institute Genome Sequencing Center for Infectious Disease"/>
            <person name="Wu L."/>
            <person name="Ma J."/>
        </authorList>
    </citation>
    <scope>NUCLEOTIDE SEQUENCE [LARGE SCALE GENOMIC DNA]</scope>
    <source>
        <strain evidence="1 2">JCM 15134</strain>
    </source>
</reference>
<evidence type="ECO:0000313" key="2">
    <source>
        <dbReference type="Proteomes" id="UP001499915"/>
    </source>
</evidence>
<evidence type="ECO:0000313" key="1">
    <source>
        <dbReference type="EMBL" id="GAA0687366.1"/>
    </source>
</evidence>
<sequence>MTSSCQPNQTAGQKGSLIQFLLLGLLLLAVLAGATWYQQSLAPQAGVIRHECDLQQGPCQIELSNGRLQLEAGPLPMRSLSPLKLALSLDGMNANRILADLQGADMYMGINQFELQRISETNSADTSSANTPWQGQTELAVCTTGSMRWQLTLAIETPEGTQQHLFEFEAR</sequence>
<dbReference type="Proteomes" id="UP001499915">
    <property type="component" value="Unassembled WGS sequence"/>
</dbReference>
<keyword evidence="2" id="KW-1185">Reference proteome</keyword>
<dbReference type="EMBL" id="BAAAET010000001">
    <property type="protein sequence ID" value="GAA0687366.1"/>
    <property type="molecule type" value="Genomic_DNA"/>
</dbReference>
<gene>
    <name evidence="1" type="ORF">GCM10009104_11810</name>
</gene>
<comment type="caution">
    <text evidence="1">The sequence shown here is derived from an EMBL/GenBank/DDBJ whole genome shotgun (WGS) entry which is preliminary data.</text>
</comment>
<accession>A0ABN1I4F0</accession>